<protein>
    <recommendedName>
        <fullName evidence="3">NUDIX hydrolase</fullName>
    </recommendedName>
</protein>
<dbReference type="Proteomes" id="UP001556631">
    <property type="component" value="Unassembled WGS sequence"/>
</dbReference>
<name>A0ABV3SZ30_9ACTN</name>
<dbReference type="RefSeq" id="WP_367993527.1">
    <property type="nucleotide sequence ID" value="NZ_JBFPJR010000013.1"/>
</dbReference>
<sequence length="44" mass="4887">MKVSTEPKPLELRWVPVVDARGRERLEARWVPAGTAPVTAHHAA</sequence>
<accession>A0ABV3SZ30</accession>
<evidence type="ECO:0000313" key="2">
    <source>
        <dbReference type="Proteomes" id="UP001556631"/>
    </source>
</evidence>
<comment type="caution">
    <text evidence="1">The sequence shown here is derived from an EMBL/GenBank/DDBJ whole genome shotgun (WGS) entry which is preliminary data.</text>
</comment>
<evidence type="ECO:0008006" key="3">
    <source>
        <dbReference type="Google" id="ProtNLM"/>
    </source>
</evidence>
<evidence type="ECO:0000313" key="1">
    <source>
        <dbReference type="EMBL" id="MEX0427800.1"/>
    </source>
</evidence>
<gene>
    <name evidence="1" type="ORF">AB3X52_09230</name>
</gene>
<keyword evidence="2" id="KW-1185">Reference proteome</keyword>
<reference evidence="1 2" key="1">
    <citation type="submission" date="2024-07" db="EMBL/GenBank/DDBJ databases">
        <authorList>
            <person name="Lee S."/>
            <person name="Kang M."/>
        </authorList>
    </citation>
    <scope>NUCLEOTIDE SEQUENCE [LARGE SCALE GENOMIC DNA]</scope>
    <source>
        <strain evidence="1 2">DS6</strain>
    </source>
</reference>
<dbReference type="EMBL" id="JBFPJR010000013">
    <property type="protein sequence ID" value="MEX0427800.1"/>
    <property type="molecule type" value="Genomic_DNA"/>
</dbReference>
<proteinExistence type="predicted"/>
<organism evidence="1 2">
    <name type="scientific">Nocardioides eburneus</name>
    <dbReference type="NCBI Taxonomy" id="3231482"/>
    <lineage>
        <taxon>Bacteria</taxon>
        <taxon>Bacillati</taxon>
        <taxon>Actinomycetota</taxon>
        <taxon>Actinomycetes</taxon>
        <taxon>Propionibacteriales</taxon>
        <taxon>Nocardioidaceae</taxon>
        <taxon>Nocardioides</taxon>
    </lineage>
</organism>